<dbReference type="STRING" id="658187.LDG_7462"/>
<dbReference type="EMBL" id="JH413829">
    <property type="protein sequence ID" value="EHL30510.1"/>
    <property type="molecule type" value="Genomic_DNA"/>
</dbReference>
<proteinExistence type="predicted"/>
<keyword evidence="2" id="KW-1185">Reference proteome</keyword>
<evidence type="ECO:0000313" key="2">
    <source>
        <dbReference type="Proteomes" id="UP000002770"/>
    </source>
</evidence>
<organism evidence="1 2">
    <name type="scientific">Legionella drancourtii LLAP12</name>
    <dbReference type="NCBI Taxonomy" id="658187"/>
    <lineage>
        <taxon>Bacteria</taxon>
        <taxon>Pseudomonadati</taxon>
        <taxon>Pseudomonadota</taxon>
        <taxon>Gammaproteobacteria</taxon>
        <taxon>Legionellales</taxon>
        <taxon>Legionellaceae</taxon>
        <taxon>Legionella</taxon>
    </lineage>
</organism>
<name>G9EQB5_9GAMM</name>
<protein>
    <submittedName>
        <fullName evidence="1">Uncharacterized protein</fullName>
    </submittedName>
</protein>
<dbReference type="Proteomes" id="UP000002770">
    <property type="component" value="Unassembled WGS sequence"/>
</dbReference>
<dbReference type="HOGENOM" id="CLU_176940_1_0_6"/>
<evidence type="ECO:0000313" key="1">
    <source>
        <dbReference type="EMBL" id="EHL30510.1"/>
    </source>
</evidence>
<gene>
    <name evidence="1" type="ORF">LDG_7462</name>
</gene>
<dbReference type="InParanoid" id="G9EQB5"/>
<sequence>MLFKTLENPAVPIYIYPHVALIGDEQLLKPGFTTEFFLYKQNQFALASERY</sequence>
<reference evidence="1 2" key="1">
    <citation type="journal article" date="2011" name="BMC Genomics">
        <title>Insight into cross-talk between intra-amoebal pathogens.</title>
        <authorList>
            <person name="Gimenez G."/>
            <person name="Bertelli C."/>
            <person name="Moliner C."/>
            <person name="Robert C."/>
            <person name="Raoult D."/>
            <person name="Fournier P.E."/>
            <person name="Greub G."/>
        </authorList>
    </citation>
    <scope>NUCLEOTIDE SEQUENCE [LARGE SCALE GENOMIC DNA]</scope>
    <source>
        <strain evidence="1 2">LLAP12</strain>
    </source>
</reference>
<accession>G9EQB5</accession>
<dbReference type="AlphaFoldDB" id="G9EQB5"/>